<dbReference type="EMBL" id="BLAL01000043">
    <property type="protein sequence ID" value="GES79099.1"/>
    <property type="molecule type" value="Genomic_DNA"/>
</dbReference>
<evidence type="ECO:0000313" key="2">
    <source>
        <dbReference type="EMBL" id="GES79099.1"/>
    </source>
</evidence>
<organism evidence="2 3">
    <name type="scientific">Rhizophagus clarus</name>
    <dbReference type="NCBI Taxonomy" id="94130"/>
    <lineage>
        <taxon>Eukaryota</taxon>
        <taxon>Fungi</taxon>
        <taxon>Fungi incertae sedis</taxon>
        <taxon>Mucoromycota</taxon>
        <taxon>Glomeromycotina</taxon>
        <taxon>Glomeromycetes</taxon>
        <taxon>Glomerales</taxon>
        <taxon>Glomeraceae</taxon>
        <taxon>Rhizophagus</taxon>
    </lineage>
</organism>
<accession>A0A8H3QJP0</accession>
<evidence type="ECO:0000313" key="3">
    <source>
        <dbReference type="Proteomes" id="UP000615446"/>
    </source>
</evidence>
<gene>
    <name evidence="2" type="ORF">RCL2_000641100</name>
</gene>
<name>A0A8H3QJP0_9GLOM</name>
<proteinExistence type="predicted"/>
<evidence type="ECO:0000256" key="1">
    <source>
        <dbReference type="SAM" id="MobiDB-lite"/>
    </source>
</evidence>
<dbReference type="AlphaFoldDB" id="A0A8H3QJP0"/>
<reference evidence="2" key="1">
    <citation type="submission" date="2019-10" db="EMBL/GenBank/DDBJ databases">
        <title>Conservation and host-specific expression of non-tandemly repeated heterogenous ribosome RNA gene in arbuscular mycorrhizal fungi.</title>
        <authorList>
            <person name="Maeda T."/>
            <person name="Kobayashi Y."/>
            <person name="Nakagawa T."/>
            <person name="Ezawa T."/>
            <person name="Yamaguchi K."/>
            <person name="Bino T."/>
            <person name="Nishimoto Y."/>
            <person name="Shigenobu S."/>
            <person name="Kawaguchi M."/>
        </authorList>
    </citation>
    <scope>NUCLEOTIDE SEQUENCE</scope>
    <source>
        <strain evidence="2">HR1</strain>
    </source>
</reference>
<feature type="compositionally biased region" description="Basic residues" evidence="1">
    <location>
        <begin position="148"/>
        <end position="164"/>
    </location>
</feature>
<sequence length="186" mass="21757">MTTKRQRKYQTLHLNICLSSFTLASFDKGLWQYTLRNQEQLWDRNQPLHVFQNYPIKAVKHFRLGGKSSIVAFFEKFEDVEVCCQMTFNFNHNDKDYSHQWCKAPSSTSNVFTTKSKSFSSSSTKPFKKDKKIVPSKTCLTKSNKPVKNIKKTSKKSKDKKKSKKFSDKMPQDKMDIVKLLLQLLI</sequence>
<dbReference type="OrthoDB" id="2489729at2759"/>
<dbReference type="Proteomes" id="UP000615446">
    <property type="component" value="Unassembled WGS sequence"/>
</dbReference>
<protein>
    <submittedName>
        <fullName evidence="2">Uncharacterized protein</fullName>
    </submittedName>
</protein>
<feature type="region of interest" description="Disordered" evidence="1">
    <location>
        <begin position="142"/>
        <end position="170"/>
    </location>
</feature>
<comment type="caution">
    <text evidence="2">The sequence shown here is derived from an EMBL/GenBank/DDBJ whole genome shotgun (WGS) entry which is preliminary data.</text>
</comment>